<proteinExistence type="predicted"/>
<feature type="non-terminal residue" evidence="2">
    <location>
        <position position="1"/>
    </location>
</feature>
<evidence type="ECO:0000313" key="3">
    <source>
        <dbReference type="Proteomes" id="UP001189429"/>
    </source>
</evidence>
<feature type="compositionally biased region" description="Basic and acidic residues" evidence="1">
    <location>
        <begin position="78"/>
        <end position="90"/>
    </location>
</feature>
<feature type="non-terminal residue" evidence="2">
    <location>
        <position position="178"/>
    </location>
</feature>
<keyword evidence="3" id="KW-1185">Reference proteome</keyword>
<organism evidence="2 3">
    <name type="scientific">Prorocentrum cordatum</name>
    <dbReference type="NCBI Taxonomy" id="2364126"/>
    <lineage>
        <taxon>Eukaryota</taxon>
        <taxon>Sar</taxon>
        <taxon>Alveolata</taxon>
        <taxon>Dinophyceae</taxon>
        <taxon>Prorocentrales</taxon>
        <taxon>Prorocentraceae</taxon>
        <taxon>Prorocentrum</taxon>
    </lineage>
</organism>
<reference evidence="2" key="1">
    <citation type="submission" date="2023-10" db="EMBL/GenBank/DDBJ databases">
        <authorList>
            <person name="Chen Y."/>
            <person name="Shah S."/>
            <person name="Dougan E. K."/>
            <person name="Thang M."/>
            <person name="Chan C."/>
        </authorList>
    </citation>
    <scope>NUCLEOTIDE SEQUENCE [LARGE SCALE GENOMIC DNA]</scope>
</reference>
<feature type="compositionally biased region" description="Polar residues" evidence="1">
    <location>
        <begin position="139"/>
        <end position="148"/>
    </location>
</feature>
<dbReference type="Proteomes" id="UP001189429">
    <property type="component" value="Unassembled WGS sequence"/>
</dbReference>
<sequence>VQGLSICHPVTPRVHISALRPPRARRSPAMERGLVLVALCLAAAGAPQHQGASAPLEIDGGAADSALLQVSASSDEVVQDKKATRRKSEGGLEYDTVSEEQDHMPKDFSSGKQKHNRAAQHSRHSKWAEEVRAGDDSRPTSASYSFASLNAGVSAGQGQQDTISEEPSSSGSMNMGAT</sequence>
<accession>A0ABN9QUP9</accession>
<evidence type="ECO:0000256" key="1">
    <source>
        <dbReference type="SAM" id="MobiDB-lite"/>
    </source>
</evidence>
<comment type="caution">
    <text evidence="2">The sequence shown here is derived from an EMBL/GenBank/DDBJ whole genome shotgun (WGS) entry which is preliminary data.</text>
</comment>
<evidence type="ECO:0000313" key="2">
    <source>
        <dbReference type="EMBL" id="CAK0810019.1"/>
    </source>
</evidence>
<dbReference type="EMBL" id="CAUYUJ010004554">
    <property type="protein sequence ID" value="CAK0810019.1"/>
    <property type="molecule type" value="Genomic_DNA"/>
</dbReference>
<feature type="compositionally biased region" description="Polar residues" evidence="1">
    <location>
        <begin position="156"/>
        <end position="178"/>
    </location>
</feature>
<feature type="compositionally biased region" description="Basic residues" evidence="1">
    <location>
        <begin position="112"/>
        <end position="125"/>
    </location>
</feature>
<gene>
    <name evidence="2" type="ORF">PCOR1329_LOCUS15110</name>
</gene>
<feature type="region of interest" description="Disordered" evidence="1">
    <location>
        <begin position="72"/>
        <end position="178"/>
    </location>
</feature>
<protein>
    <submittedName>
        <fullName evidence="2">Uncharacterized protein</fullName>
    </submittedName>
</protein>
<feature type="compositionally biased region" description="Basic and acidic residues" evidence="1">
    <location>
        <begin position="126"/>
        <end position="138"/>
    </location>
</feature>
<name>A0ABN9QUP9_9DINO</name>